<reference evidence="3" key="1">
    <citation type="submission" date="2017-02" db="EMBL/GenBank/DDBJ databases">
        <authorList>
            <person name="Varghese N."/>
            <person name="Submissions S."/>
        </authorList>
    </citation>
    <scope>NUCLEOTIDE SEQUENCE [LARGE SCALE GENOMIC DNA]</scope>
    <source>
        <strain evidence="3">DSM 15739</strain>
    </source>
</reference>
<evidence type="ECO:0000313" key="3">
    <source>
        <dbReference type="Proteomes" id="UP000189941"/>
    </source>
</evidence>
<dbReference type="CDD" id="cd10440">
    <property type="entry name" value="GIY-YIG_COG3680"/>
    <property type="match status" value="1"/>
</dbReference>
<dbReference type="RefSeq" id="WP_078756575.1">
    <property type="nucleotide sequence ID" value="NZ_FUWO01000026.1"/>
</dbReference>
<sequence length="285" mass="32817">MENFSDRVLSYLNRNKGKEFYIYCLVDTRNDEEEIFYIGKGKGNRVFNHEKAAFNKKLELLLESEDKTEDLKINKIRAIKAEGFPIKKVILNYWLSEREAFASENTLINLFNIFSPRNLTNKVNGHGVRGTEVGDLERQFGSIPMSITELQTDELILAVKITDSLQLDKDETYDYPFYDRDDYNLKSRTLGTWRVAKDKAEKVKYILGINTGINNTVVSAYEVTGFEPGIDEKGRQRFCFHSNSKSENIMKALGVYQRAIYDLKFGSGQSIVYINNHSNHISNTL</sequence>
<feature type="domain" description="GIY-YIG" evidence="1">
    <location>
        <begin position="18"/>
        <end position="120"/>
    </location>
</feature>
<protein>
    <recommendedName>
        <fullName evidence="1">GIY-YIG domain-containing protein</fullName>
    </recommendedName>
</protein>
<accession>A0A1T4P164</accession>
<dbReference type="Proteomes" id="UP000189941">
    <property type="component" value="Unassembled WGS sequence"/>
</dbReference>
<proteinExistence type="predicted"/>
<dbReference type="OrthoDB" id="67448at2"/>
<name>A0A1T4P164_9LACT</name>
<dbReference type="AlphaFoldDB" id="A0A1T4P164"/>
<gene>
    <name evidence="2" type="ORF">SAMN02746011_01909</name>
</gene>
<dbReference type="InterPro" id="IPR000305">
    <property type="entry name" value="GIY-YIG_endonuc"/>
</dbReference>
<dbReference type="PROSITE" id="PS50164">
    <property type="entry name" value="GIY_YIG"/>
    <property type="match status" value="1"/>
</dbReference>
<dbReference type="EMBL" id="FUWO01000026">
    <property type="protein sequence ID" value="SJZ84698.1"/>
    <property type="molecule type" value="Genomic_DNA"/>
</dbReference>
<evidence type="ECO:0000259" key="1">
    <source>
        <dbReference type="PROSITE" id="PS50164"/>
    </source>
</evidence>
<keyword evidence="3" id="KW-1185">Reference proteome</keyword>
<dbReference type="Pfam" id="PF22945">
    <property type="entry name" value="LEM-3_GIY-YIG"/>
    <property type="match status" value="1"/>
</dbReference>
<evidence type="ECO:0000313" key="2">
    <source>
        <dbReference type="EMBL" id="SJZ84698.1"/>
    </source>
</evidence>
<organism evidence="2 3">
    <name type="scientific">Globicatella sulfidifaciens DSM 15739</name>
    <dbReference type="NCBI Taxonomy" id="1121925"/>
    <lineage>
        <taxon>Bacteria</taxon>
        <taxon>Bacillati</taxon>
        <taxon>Bacillota</taxon>
        <taxon>Bacilli</taxon>
        <taxon>Lactobacillales</taxon>
        <taxon>Aerococcaceae</taxon>
        <taxon>Globicatella</taxon>
    </lineage>
</organism>